<proteinExistence type="predicted"/>
<dbReference type="Proteomes" id="UP000278332">
    <property type="component" value="Unassembled WGS sequence"/>
</dbReference>
<dbReference type="Gene3D" id="3.30.750.24">
    <property type="entry name" value="STAS domain"/>
    <property type="match status" value="1"/>
</dbReference>
<dbReference type="Pfam" id="PF13466">
    <property type="entry name" value="STAS_2"/>
    <property type="match status" value="1"/>
</dbReference>
<evidence type="ECO:0000313" key="2">
    <source>
        <dbReference type="EMBL" id="GFM90960.1"/>
    </source>
</evidence>
<dbReference type="EMBL" id="RBRY01000018">
    <property type="protein sequence ID" value="RMR62996.1"/>
    <property type="molecule type" value="Genomic_DNA"/>
</dbReference>
<keyword evidence="5" id="KW-1185">Reference proteome</keyword>
<evidence type="ECO:0000313" key="3">
    <source>
        <dbReference type="EMBL" id="RMR62996.1"/>
    </source>
</evidence>
<protein>
    <recommendedName>
        <fullName evidence="1">STAS domain-containing protein</fullName>
    </recommendedName>
</protein>
<dbReference type="InterPro" id="IPR052746">
    <property type="entry name" value="MlaB_ABC_Transporter"/>
</dbReference>
<organism evidence="3 4">
    <name type="scientific">Pseudomonas cichorii</name>
    <dbReference type="NCBI Taxonomy" id="36746"/>
    <lineage>
        <taxon>Bacteria</taxon>
        <taxon>Pseudomonadati</taxon>
        <taxon>Pseudomonadota</taxon>
        <taxon>Gammaproteobacteria</taxon>
        <taxon>Pseudomonadales</taxon>
        <taxon>Pseudomonadaceae</taxon>
        <taxon>Pseudomonas</taxon>
    </lineage>
</organism>
<dbReference type="InterPro" id="IPR036513">
    <property type="entry name" value="STAS_dom_sf"/>
</dbReference>
<feature type="domain" description="STAS" evidence="1">
    <location>
        <begin position="14"/>
        <end position="105"/>
    </location>
</feature>
<reference evidence="2 5" key="2">
    <citation type="submission" date="2020-05" db="EMBL/GenBank/DDBJ databases">
        <title>Genetic diversity of Pseudomonas cichorii.</title>
        <authorList>
            <person name="Tani S."/>
            <person name="Yagi H."/>
            <person name="Hashimoto S."/>
            <person name="Iiyama K."/>
            <person name="Furuya N."/>
        </authorList>
    </citation>
    <scope>NUCLEOTIDE SEQUENCE [LARGE SCALE GENOMIC DNA]</scope>
    <source>
        <strain evidence="2 5">LMG 2162</strain>
    </source>
</reference>
<dbReference type="SUPFAM" id="SSF52091">
    <property type="entry name" value="SpoIIaa-like"/>
    <property type="match status" value="1"/>
</dbReference>
<comment type="caution">
    <text evidence="3">The sequence shown here is derived from an EMBL/GenBank/DDBJ whole genome shotgun (WGS) entry which is preliminary data.</text>
</comment>
<reference evidence="3 4" key="1">
    <citation type="submission" date="2018-08" db="EMBL/GenBank/DDBJ databases">
        <title>Recombination of ecologically and evolutionarily significant loci maintains genetic cohesion in the Pseudomonas syringae species complex.</title>
        <authorList>
            <person name="Dillon M."/>
            <person name="Thakur S."/>
            <person name="Almeida R.N.D."/>
            <person name="Weir B.S."/>
            <person name="Guttman D.S."/>
        </authorList>
    </citation>
    <scope>NUCLEOTIDE SEQUENCE [LARGE SCALE GENOMIC DNA]</scope>
    <source>
        <strain evidence="3 4">ICMP 6917</strain>
    </source>
</reference>
<evidence type="ECO:0000259" key="1">
    <source>
        <dbReference type="PROSITE" id="PS50801"/>
    </source>
</evidence>
<gene>
    <name evidence="3" type="ORF">ALP84_00080</name>
    <name evidence="2" type="ORF">PSCICP_09320</name>
</gene>
<dbReference type="PROSITE" id="PS50801">
    <property type="entry name" value="STAS"/>
    <property type="match status" value="1"/>
</dbReference>
<dbReference type="RefSeq" id="WP_025261238.1">
    <property type="nucleotide sequence ID" value="NZ_BLVX01000005.1"/>
</dbReference>
<dbReference type="InterPro" id="IPR058548">
    <property type="entry name" value="MlaB-like_STAS"/>
</dbReference>
<evidence type="ECO:0000313" key="4">
    <source>
        <dbReference type="Proteomes" id="UP000278332"/>
    </source>
</evidence>
<accession>A0A3M4WG31</accession>
<dbReference type="PANTHER" id="PTHR35849:SF2">
    <property type="entry name" value="BLR2341 PROTEIN"/>
    <property type="match status" value="1"/>
</dbReference>
<dbReference type="Proteomes" id="UP000614982">
    <property type="component" value="Unassembled WGS sequence"/>
</dbReference>
<evidence type="ECO:0000313" key="5">
    <source>
        <dbReference type="Proteomes" id="UP000614982"/>
    </source>
</evidence>
<name>A0A3M4WG31_PSECI</name>
<dbReference type="GeneID" id="93660380"/>
<dbReference type="InterPro" id="IPR002645">
    <property type="entry name" value="STAS_dom"/>
</dbReference>
<dbReference type="PANTHER" id="PTHR35849">
    <property type="entry name" value="BLR2341 PROTEIN"/>
    <property type="match status" value="1"/>
</dbReference>
<dbReference type="CDD" id="cd07043">
    <property type="entry name" value="STAS_anti-anti-sigma_factors"/>
    <property type="match status" value="1"/>
</dbReference>
<dbReference type="EMBL" id="BLWA01000002">
    <property type="protein sequence ID" value="GFM90960.1"/>
    <property type="molecule type" value="Genomic_DNA"/>
</dbReference>
<dbReference type="AlphaFoldDB" id="A0A3M4WG31"/>
<sequence>MFSITEGTQDTPTLMHVKGDLTIYEVRQAHELLMPLISTQAQAWQLDLSGVDEIDSAGVQLLLALQRELSLSGASATVSAASPSVMEMTGLLALDVLQPVAQAED</sequence>